<dbReference type="SUPFAM" id="SSF49303">
    <property type="entry name" value="beta-Galactosidase/glucuronidase domain"/>
    <property type="match status" value="1"/>
</dbReference>
<dbReference type="InterPro" id="IPR036156">
    <property type="entry name" value="Beta-gal/glucu_dom_sf"/>
</dbReference>
<feature type="domain" description="DUF4982" evidence="7">
    <location>
        <begin position="650"/>
        <end position="709"/>
    </location>
</feature>
<dbReference type="GO" id="GO:0004553">
    <property type="term" value="F:hydrolase activity, hydrolyzing O-glycosyl compounds"/>
    <property type="evidence" value="ECO:0007669"/>
    <property type="project" value="InterPro"/>
</dbReference>
<accession>A0A0F5JRJ7</accession>
<dbReference type="SUPFAM" id="SSF51445">
    <property type="entry name" value="(Trans)glycosidases"/>
    <property type="match status" value="1"/>
</dbReference>
<dbReference type="PRINTS" id="PR00132">
    <property type="entry name" value="GLHYDRLASE2"/>
</dbReference>
<gene>
    <name evidence="8" type="ORF">HMPREF1536_00311</name>
</gene>
<evidence type="ECO:0000256" key="2">
    <source>
        <dbReference type="ARBA" id="ARBA00022801"/>
    </source>
</evidence>
<sequence>MKNIFFSCLFLLCCLSVAGKVPSKQKIRLTDNWEYLKGDLGGIWEAVRPFSPGNPETVPIWQKITLPHCFNAEDAVDPDLNYYQGPGWYKTGLSINNPYPDGRIVLDFEGAGQKTDVYVYTTLVGQHVGGYDEWSVDITEAVDSFLKNDKLVKRFGGKVPLSIRCNNSRDLEMIPSDLSDFNLYGGLYRYLNLVYLPKASFKQIRLEPELSADRKEGILKVKTTFYNPEDIKEADVTVSVYDNNRKQIFTQTITGILPLGDQFLTEVKVKNPALWHVDNPALYTCELTINAAGQSLSAEEHFGFRQAEFKEKGPFFLNGKRLLLRGTHRHEDHAGVAQAMTEDMMRTEMQMMKDMGVNFIRLGHYQQSEIILRLCDELGILVWEEIPWCRGGLGGEIYKEQARRMLTNMIGQHHNHPSVIIWGLGNENDWPNDFSTFDKGAIRAFMKELHDLAHRLDDTRMTAIRRCEFCSDIVDVYSPSIWAGWYRGVFTDYKNVSEQEMQKVKRFLHVEWGGDSHARRHSENVFANLKGLESGQGADERAGDASLYGGTARASKDGDWSESYIVRLIDWHLKEQETMPWLTGTAYWPFKDFSTPVRPENPVPYVNQKGVIERDFTPKESYYVFQSYWTTAPMVHIYGHSWPVRWGNKGDRKEVLVYSNCDEVELFVNGISQGVKKRNSQDYPAAGLRWNCVYEEGRNEIRAVAKKGKTEMADTIIQEYQSEKWGEEASMSLSVVSREGDTVLLEAQLFDKNNIRCLDSKKYVEFEIIGNGSLIQNQGTSTGSRKLQTYNGRARIKVNLKKEKNIVAVKSSGLPTTFLEVE</sequence>
<dbReference type="Gene3D" id="2.60.40.10">
    <property type="entry name" value="Immunoglobulins"/>
    <property type="match status" value="3"/>
</dbReference>
<dbReference type="GO" id="GO:0005975">
    <property type="term" value="P:carbohydrate metabolic process"/>
    <property type="evidence" value="ECO:0007669"/>
    <property type="project" value="InterPro"/>
</dbReference>
<evidence type="ECO:0000259" key="7">
    <source>
        <dbReference type="Pfam" id="PF16355"/>
    </source>
</evidence>
<dbReference type="InterPro" id="IPR013783">
    <property type="entry name" value="Ig-like_fold"/>
</dbReference>
<dbReference type="InterPro" id="IPR051913">
    <property type="entry name" value="GH2_Domain-Containing"/>
</dbReference>
<feature type="domain" description="Glycoside hydrolase family 2 catalytic" evidence="6">
    <location>
        <begin position="312"/>
        <end position="513"/>
    </location>
</feature>
<dbReference type="Gene3D" id="2.60.120.260">
    <property type="entry name" value="Galactose-binding domain-like"/>
    <property type="match status" value="1"/>
</dbReference>
<keyword evidence="9" id="KW-1185">Reference proteome</keyword>
<protein>
    <recommendedName>
        <fullName evidence="10">Beta-galactosidase</fullName>
    </recommendedName>
</protein>
<dbReference type="AlphaFoldDB" id="A0A0F5JRJ7"/>
<dbReference type="InterPro" id="IPR032311">
    <property type="entry name" value="DUF4982"/>
</dbReference>
<dbReference type="SUPFAM" id="SSF49785">
    <property type="entry name" value="Galactose-binding domain-like"/>
    <property type="match status" value="1"/>
</dbReference>
<evidence type="ECO:0008006" key="10">
    <source>
        <dbReference type="Google" id="ProtNLM"/>
    </source>
</evidence>
<dbReference type="InterPro" id="IPR006103">
    <property type="entry name" value="Glyco_hydro_2_cat"/>
</dbReference>
<comment type="similarity">
    <text evidence="1">Belongs to the glycosyl hydrolase 2 family.</text>
</comment>
<evidence type="ECO:0000259" key="6">
    <source>
        <dbReference type="Pfam" id="PF02836"/>
    </source>
</evidence>
<evidence type="ECO:0000259" key="5">
    <source>
        <dbReference type="Pfam" id="PF00703"/>
    </source>
</evidence>
<evidence type="ECO:0000313" key="9">
    <source>
        <dbReference type="Proteomes" id="UP000033035"/>
    </source>
</evidence>
<dbReference type="PATRIC" id="fig|1203610.3.peg.328"/>
<dbReference type="InterPro" id="IPR006101">
    <property type="entry name" value="Glyco_hydro_2"/>
</dbReference>
<name>A0A0F5JRJ7_9BACT</name>
<dbReference type="Pfam" id="PF16355">
    <property type="entry name" value="DUF4982"/>
    <property type="match status" value="1"/>
</dbReference>
<dbReference type="STRING" id="1203610.HMPREF1536_00311"/>
<dbReference type="PANTHER" id="PTHR42732">
    <property type="entry name" value="BETA-GALACTOSIDASE"/>
    <property type="match status" value="1"/>
</dbReference>
<dbReference type="EMBL" id="AQHW01000002">
    <property type="protein sequence ID" value="KKB60431.1"/>
    <property type="molecule type" value="Genomic_DNA"/>
</dbReference>
<dbReference type="Pfam" id="PF00703">
    <property type="entry name" value="Glyco_hydro_2"/>
    <property type="match status" value="1"/>
</dbReference>
<dbReference type="Pfam" id="PF02836">
    <property type="entry name" value="Glyco_hydro_2_C"/>
    <property type="match status" value="1"/>
</dbReference>
<dbReference type="Gene3D" id="3.20.20.80">
    <property type="entry name" value="Glycosidases"/>
    <property type="match status" value="1"/>
</dbReference>
<keyword evidence="2" id="KW-0378">Hydrolase</keyword>
<dbReference type="HOGENOM" id="CLU_006501_5_0_10"/>
<dbReference type="RefSeq" id="WP_028730380.1">
    <property type="nucleotide sequence ID" value="NZ_KE386766.1"/>
</dbReference>
<dbReference type="InterPro" id="IPR006102">
    <property type="entry name" value="Ig-like_GH2"/>
</dbReference>
<evidence type="ECO:0000313" key="8">
    <source>
        <dbReference type="EMBL" id="KKB60431.1"/>
    </source>
</evidence>
<keyword evidence="4" id="KW-0732">Signal</keyword>
<reference evidence="8 9" key="1">
    <citation type="submission" date="2013-04" db="EMBL/GenBank/DDBJ databases">
        <title>The Genome Sequence of Parabacteroides gordonii DSM 23371.</title>
        <authorList>
            <consortium name="The Broad Institute Genomics Platform"/>
            <person name="Earl A."/>
            <person name="Ward D."/>
            <person name="Feldgarden M."/>
            <person name="Gevers D."/>
            <person name="Martens E."/>
            <person name="Sakamoto M."/>
            <person name="Benno Y."/>
            <person name="Suzuki N."/>
            <person name="Matsunaga N."/>
            <person name="Koshihara K."/>
            <person name="Seki M."/>
            <person name="Komiya H."/>
            <person name="Walker B."/>
            <person name="Young S."/>
            <person name="Zeng Q."/>
            <person name="Gargeya S."/>
            <person name="Fitzgerald M."/>
            <person name="Haas B."/>
            <person name="Abouelleil A."/>
            <person name="Allen A.W."/>
            <person name="Alvarado L."/>
            <person name="Arachchi H.M."/>
            <person name="Berlin A.M."/>
            <person name="Chapman S.B."/>
            <person name="Gainer-Dewar J."/>
            <person name="Goldberg J."/>
            <person name="Griggs A."/>
            <person name="Gujja S."/>
            <person name="Hansen M."/>
            <person name="Howarth C."/>
            <person name="Imamovic A."/>
            <person name="Ireland A."/>
            <person name="Larimer J."/>
            <person name="McCowan C."/>
            <person name="Murphy C."/>
            <person name="Pearson M."/>
            <person name="Poon T.W."/>
            <person name="Priest M."/>
            <person name="Roberts A."/>
            <person name="Saif S."/>
            <person name="Shea T."/>
            <person name="Sisk P."/>
            <person name="Sykes S."/>
            <person name="Wortman J."/>
            <person name="Nusbaum C."/>
            <person name="Birren B."/>
        </authorList>
    </citation>
    <scope>NUCLEOTIDE SEQUENCE [LARGE SCALE GENOMIC DNA]</scope>
    <source>
        <strain evidence="8 9">MS-1</strain>
    </source>
</reference>
<dbReference type="InterPro" id="IPR017853">
    <property type="entry name" value="GH"/>
</dbReference>
<dbReference type="PANTHER" id="PTHR42732:SF1">
    <property type="entry name" value="BETA-MANNOSIDASE"/>
    <property type="match status" value="1"/>
</dbReference>
<organism evidence="8 9">
    <name type="scientific">Parabacteroides gordonii MS-1 = DSM 23371</name>
    <dbReference type="NCBI Taxonomy" id="1203610"/>
    <lineage>
        <taxon>Bacteria</taxon>
        <taxon>Pseudomonadati</taxon>
        <taxon>Bacteroidota</taxon>
        <taxon>Bacteroidia</taxon>
        <taxon>Bacteroidales</taxon>
        <taxon>Tannerellaceae</taxon>
        <taxon>Parabacteroides</taxon>
    </lineage>
</organism>
<feature type="chain" id="PRO_5002489954" description="Beta-galactosidase" evidence="4">
    <location>
        <begin position="19"/>
        <end position="822"/>
    </location>
</feature>
<feature type="signal peptide" evidence="4">
    <location>
        <begin position="1"/>
        <end position="18"/>
    </location>
</feature>
<dbReference type="InterPro" id="IPR008979">
    <property type="entry name" value="Galactose-bd-like_sf"/>
</dbReference>
<evidence type="ECO:0000256" key="4">
    <source>
        <dbReference type="SAM" id="SignalP"/>
    </source>
</evidence>
<dbReference type="Proteomes" id="UP000033035">
    <property type="component" value="Unassembled WGS sequence"/>
</dbReference>
<feature type="domain" description="Glycoside hydrolase family 2 immunoglobulin-like beta-sandwich" evidence="5">
    <location>
        <begin position="201"/>
        <end position="305"/>
    </location>
</feature>
<evidence type="ECO:0000256" key="3">
    <source>
        <dbReference type="ARBA" id="ARBA00023295"/>
    </source>
</evidence>
<proteinExistence type="inferred from homology"/>
<comment type="caution">
    <text evidence="8">The sequence shown here is derived from an EMBL/GenBank/DDBJ whole genome shotgun (WGS) entry which is preliminary data.</text>
</comment>
<evidence type="ECO:0000256" key="1">
    <source>
        <dbReference type="ARBA" id="ARBA00007401"/>
    </source>
</evidence>
<keyword evidence="3" id="KW-0326">Glycosidase</keyword>